<feature type="transmembrane region" description="Helical" evidence="10">
    <location>
        <begin position="144"/>
        <end position="163"/>
    </location>
</feature>
<dbReference type="InterPro" id="IPR039421">
    <property type="entry name" value="Type_1_exporter"/>
</dbReference>
<dbReference type="Pfam" id="PF00664">
    <property type="entry name" value="ABC_membrane"/>
    <property type="match status" value="1"/>
</dbReference>
<protein>
    <submittedName>
        <fullName evidence="13">Putative ABC transporter permease/ATP-binding protein</fullName>
    </submittedName>
</protein>
<evidence type="ECO:0000256" key="1">
    <source>
        <dbReference type="ARBA" id="ARBA00004651"/>
    </source>
</evidence>
<proteinExistence type="predicted"/>
<dbReference type="InterPro" id="IPR003439">
    <property type="entry name" value="ABC_transporter-like_ATP-bd"/>
</dbReference>
<feature type="transmembrane region" description="Helical" evidence="10">
    <location>
        <begin position="169"/>
        <end position="188"/>
    </location>
</feature>
<dbReference type="Proteomes" id="UP000009235">
    <property type="component" value="Chromosome"/>
</dbReference>
<reference evidence="13 14" key="1">
    <citation type="journal article" date="2011" name="J. Bacteriol.">
        <title>Complete genome sequence of Amycolicicoccus subflavus DQS3-9A1T, an actinomycete isolated from crude oil-polluted soil.</title>
        <authorList>
            <person name="Cai M."/>
            <person name="Chen W.M."/>
            <person name="Nie Y."/>
            <person name="Chi C.Q."/>
            <person name="Wang Y.N."/>
            <person name="Tang Y.Q."/>
            <person name="Li G.Y."/>
            <person name="Wu X.L."/>
        </authorList>
    </citation>
    <scope>NUCLEOTIDE SEQUENCE [LARGE SCALE GENOMIC DNA]</scope>
    <source>
        <strain evidence="14">DSM 45089 / DQS3-9A1</strain>
    </source>
</reference>
<dbReference type="FunFam" id="3.40.50.300:FF:001001">
    <property type="entry name" value="Multidrug ABC transporter ATP-binding protein"/>
    <property type="match status" value="1"/>
</dbReference>
<dbReference type="Gene3D" id="3.40.50.300">
    <property type="entry name" value="P-loop containing nucleotide triphosphate hydrolases"/>
    <property type="match status" value="1"/>
</dbReference>
<comment type="subcellular location">
    <subcellularLocation>
        <location evidence="1">Cell membrane</location>
        <topology evidence="1">Multi-pass membrane protein</topology>
    </subcellularLocation>
</comment>
<evidence type="ECO:0000256" key="9">
    <source>
        <dbReference type="ARBA" id="ARBA00023136"/>
    </source>
</evidence>
<evidence type="ECO:0000256" key="6">
    <source>
        <dbReference type="ARBA" id="ARBA00022741"/>
    </source>
</evidence>
<keyword evidence="2" id="KW-0813">Transport</keyword>
<evidence type="ECO:0000256" key="3">
    <source>
        <dbReference type="ARBA" id="ARBA00022475"/>
    </source>
</evidence>
<dbReference type="InterPro" id="IPR011527">
    <property type="entry name" value="ABC1_TM_dom"/>
</dbReference>
<keyword evidence="14" id="KW-1185">Reference proteome</keyword>
<evidence type="ECO:0000256" key="8">
    <source>
        <dbReference type="ARBA" id="ARBA00022989"/>
    </source>
</evidence>
<dbReference type="SUPFAM" id="SSF90123">
    <property type="entry name" value="ABC transporter transmembrane region"/>
    <property type="match status" value="1"/>
</dbReference>
<feature type="transmembrane region" description="Helical" evidence="10">
    <location>
        <begin position="30"/>
        <end position="54"/>
    </location>
</feature>
<dbReference type="GO" id="GO:0015421">
    <property type="term" value="F:ABC-type oligopeptide transporter activity"/>
    <property type="evidence" value="ECO:0007669"/>
    <property type="project" value="TreeGrafter"/>
</dbReference>
<keyword evidence="6" id="KW-0547">Nucleotide-binding</keyword>
<keyword evidence="7 13" id="KW-0067">ATP-binding</keyword>
<evidence type="ECO:0000313" key="14">
    <source>
        <dbReference type="Proteomes" id="UP000009235"/>
    </source>
</evidence>
<dbReference type="PROSITE" id="PS50893">
    <property type="entry name" value="ABC_TRANSPORTER_2"/>
    <property type="match status" value="1"/>
</dbReference>
<keyword evidence="4" id="KW-0997">Cell inner membrane</keyword>
<dbReference type="RefSeq" id="WP_013806899.1">
    <property type="nucleotide sequence ID" value="NC_015564.1"/>
</dbReference>
<keyword evidence="5 10" id="KW-0812">Transmembrane</keyword>
<dbReference type="HOGENOM" id="CLU_000604_84_9_11"/>
<dbReference type="Pfam" id="PF00005">
    <property type="entry name" value="ABC_tran"/>
    <property type="match status" value="1"/>
</dbReference>
<dbReference type="EMBL" id="CP002786">
    <property type="protein sequence ID" value="AEF40550.1"/>
    <property type="molecule type" value="Genomic_DNA"/>
</dbReference>
<dbReference type="KEGG" id="asd:AS9A_2101"/>
<dbReference type="AlphaFoldDB" id="F6EPS1"/>
<dbReference type="Gene3D" id="1.20.1560.10">
    <property type="entry name" value="ABC transporter type 1, transmembrane domain"/>
    <property type="match status" value="1"/>
</dbReference>
<dbReference type="PANTHER" id="PTHR43394">
    <property type="entry name" value="ATP-DEPENDENT PERMEASE MDL1, MITOCHONDRIAL"/>
    <property type="match status" value="1"/>
</dbReference>
<evidence type="ECO:0000256" key="2">
    <source>
        <dbReference type="ARBA" id="ARBA00022448"/>
    </source>
</evidence>
<accession>F6EPS1</accession>
<evidence type="ECO:0000256" key="7">
    <source>
        <dbReference type="ARBA" id="ARBA00022840"/>
    </source>
</evidence>
<evidence type="ECO:0000313" key="13">
    <source>
        <dbReference type="EMBL" id="AEF40550.1"/>
    </source>
</evidence>
<dbReference type="OrthoDB" id="9806127at2"/>
<name>F6EPS1_HOYSD</name>
<dbReference type="SUPFAM" id="SSF52540">
    <property type="entry name" value="P-loop containing nucleoside triphosphate hydrolases"/>
    <property type="match status" value="1"/>
</dbReference>
<dbReference type="InterPro" id="IPR003593">
    <property type="entry name" value="AAA+_ATPase"/>
</dbReference>
<gene>
    <name evidence="13" type="ordered locus">AS9A_2101</name>
</gene>
<sequence length="596" mass="62227">MTQQLLPIARTAATARWLLREVLLRWRHSLLTLVVSTLAAAAAIVPIWVLGILVDRVRDGAPASGIGGLVAVMVAAALAAGVLSGIGYRLIASLGETVLADLREGFVDRALRLPLHQVEAAGRGDLLARAGDDVAVISRAVSNVIPTLMTAMLTTVLSIAAMVGLDWRLGLAGLAALPMYVLALRFYLPRSGPLYAEERVAMGERTQALVSSIDAAKTIRAYRYEEPRLALIDTASARARDIGITVFRLVTRFAARGNRAEFVGLASVLAVGFALVSNDTVTVGQTTAAALLFHRLFNPIGILLWTFDDIQSAGASLARLVGVVQIPAIGTRSRKITPPEPTDASLELRSIEHTYDGESFVLRGVNLHISPGERVAIVGATGAGKSTLAAIATGTLAPTCGDIRVGGVVLSDLGGQLRGHIAIVTQDVHVFAGSLADDVQLAAPEASDSEIRAALSAVGALAWADALPDGLGTRVGEGGHPLTAAQAQQLALARVLLADPAIVVLDEATAEAGSAGARDLEQSALAVTAGRTSLVIAHRLTQAMTADRVVVLEHGMITDEGPHAELVARGGHYSALWHAWSGQATGTPQHRPQVSR</sequence>
<keyword evidence="3" id="KW-1003">Cell membrane</keyword>
<dbReference type="PANTHER" id="PTHR43394:SF1">
    <property type="entry name" value="ATP-BINDING CASSETTE SUB-FAMILY B MEMBER 10, MITOCHONDRIAL"/>
    <property type="match status" value="1"/>
</dbReference>
<dbReference type="GO" id="GO:0016887">
    <property type="term" value="F:ATP hydrolysis activity"/>
    <property type="evidence" value="ECO:0007669"/>
    <property type="project" value="InterPro"/>
</dbReference>
<keyword evidence="9 10" id="KW-0472">Membrane</keyword>
<organism evidence="13 14">
    <name type="scientific">Hoyosella subflava (strain DSM 45089 / JCM 17490 / NBRC 109087 / DQS3-9A1)</name>
    <name type="common">Amycolicicoccus subflavus</name>
    <dbReference type="NCBI Taxonomy" id="443218"/>
    <lineage>
        <taxon>Bacteria</taxon>
        <taxon>Bacillati</taxon>
        <taxon>Actinomycetota</taxon>
        <taxon>Actinomycetes</taxon>
        <taxon>Mycobacteriales</taxon>
        <taxon>Hoyosellaceae</taxon>
        <taxon>Hoyosella</taxon>
    </lineage>
</organism>
<keyword evidence="8 10" id="KW-1133">Transmembrane helix</keyword>
<evidence type="ECO:0000259" key="11">
    <source>
        <dbReference type="PROSITE" id="PS50893"/>
    </source>
</evidence>
<feature type="domain" description="ABC transporter" evidence="11">
    <location>
        <begin position="346"/>
        <end position="579"/>
    </location>
</feature>
<evidence type="ECO:0000256" key="10">
    <source>
        <dbReference type="SAM" id="Phobius"/>
    </source>
</evidence>
<dbReference type="InterPro" id="IPR036640">
    <property type="entry name" value="ABC1_TM_sf"/>
</dbReference>
<dbReference type="STRING" id="443218.AS9A_2101"/>
<dbReference type="GO" id="GO:0005886">
    <property type="term" value="C:plasma membrane"/>
    <property type="evidence" value="ECO:0007669"/>
    <property type="project" value="UniProtKB-SubCell"/>
</dbReference>
<evidence type="ECO:0000256" key="4">
    <source>
        <dbReference type="ARBA" id="ARBA00022519"/>
    </source>
</evidence>
<dbReference type="eggNOG" id="COG1132">
    <property type="taxonomic scope" value="Bacteria"/>
</dbReference>
<dbReference type="SMART" id="SM00382">
    <property type="entry name" value="AAA"/>
    <property type="match status" value="1"/>
</dbReference>
<feature type="transmembrane region" description="Helical" evidence="10">
    <location>
        <begin position="66"/>
        <end position="88"/>
    </location>
</feature>
<dbReference type="PROSITE" id="PS50929">
    <property type="entry name" value="ABC_TM1F"/>
    <property type="match status" value="1"/>
</dbReference>
<feature type="domain" description="ABC transmembrane type-1" evidence="12">
    <location>
        <begin position="30"/>
        <end position="312"/>
    </location>
</feature>
<dbReference type="CDD" id="cd07346">
    <property type="entry name" value="ABC_6TM_exporters"/>
    <property type="match status" value="1"/>
</dbReference>
<dbReference type="InterPro" id="IPR027417">
    <property type="entry name" value="P-loop_NTPase"/>
</dbReference>
<evidence type="ECO:0000259" key="12">
    <source>
        <dbReference type="PROSITE" id="PS50929"/>
    </source>
</evidence>
<dbReference type="GO" id="GO:0005524">
    <property type="term" value="F:ATP binding"/>
    <property type="evidence" value="ECO:0007669"/>
    <property type="project" value="UniProtKB-KW"/>
</dbReference>
<evidence type="ECO:0000256" key="5">
    <source>
        <dbReference type="ARBA" id="ARBA00022692"/>
    </source>
</evidence>